<name>A0A7I8VBK1_9ANNE</name>
<dbReference type="Gene3D" id="1.25.40.20">
    <property type="entry name" value="Ankyrin repeat-containing domain"/>
    <property type="match status" value="1"/>
</dbReference>
<dbReference type="Proteomes" id="UP000549394">
    <property type="component" value="Unassembled WGS sequence"/>
</dbReference>
<accession>A0A7I8VBK1</accession>
<protein>
    <submittedName>
        <fullName evidence="2">DgyrCDS2216</fullName>
    </submittedName>
</protein>
<dbReference type="SUPFAM" id="SSF140860">
    <property type="entry name" value="Pseudo ankyrin repeat-like"/>
    <property type="match status" value="1"/>
</dbReference>
<gene>
    <name evidence="2" type="ORF">DGYR_LOCUS2064</name>
</gene>
<evidence type="ECO:0000313" key="2">
    <source>
        <dbReference type="EMBL" id="CAD5113014.1"/>
    </source>
</evidence>
<dbReference type="AlphaFoldDB" id="A0A7I8VBK1"/>
<feature type="region of interest" description="Disordered" evidence="1">
    <location>
        <begin position="55"/>
        <end position="132"/>
    </location>
</feature>
<comment type="caution">
    <text evidence="2">The sequence shown here is derived from an EMBL/GenBank/DDBJ whole genome shotgun (WGS) entry which is preliminary data.</text>
</comment>
<sequence length="627" mass="71340">MTSIERAGMKEIELSRELSKLTIKSPRKAVENSLTEDELESCGKFKVICESENDYTDSDEEGFKNCVTDNEDEDLNSKFPLASDNKKEDEVLDMYPEGGLPTQTKRDQISSKYRKPNDVPYPEFTSPSPADQYNTTRLYSPGSDFTPLIPATVEKFNVKSPELEVNYYSPCPSVRSVENSPIDRSPCSSKSFTSSKSIPLENFRRKYCPYSTQKSDTISWIEKSKEFIVDSPLTALYNRMVALYALDDLMTLKEGNNTFHTSVKKANELKGDAVGLKRQRDYFAAMLRRAIPQCAEVIDAKNADGKTPLELAVQNNDYQLSRWLAESEKTDPSHIILEMLKIGKKSDLIMFRCLLTKKYANYLYEEIDQSPLSVALDIFPENNDMSYALFIFELVGSGADLTFYDKNKGKTCIQKLTETNDLVLIENVMLKISREEARRVLNYQHERKQDSMALYAALQCDELKRTKFEEYVHLISMYIHLGATKTKLCSQLASENKIIEQLIKECKQHRRPAVKKDSSNSPKLSPSAKTGEDTLFDLANEKQHRRPAVKKDSSNSPKISPSDQTGEDTLFDLADEIPLNFEQTDEFQLNEILACLEKDASGDFTINFDYNTPEHKIISQNTAVFNQ</sequence>
<evidence type="ECO:0000256" key="1">
    <source>
        <dbReference type="SAM" id="MobiDB-lite"/>
    </source>
</evidence>
<feature type="region of interest" description="Disordered" evidence="1">
    <location>
        <begin position="510"/>
        <end position="567"/>
    </location>
</feature>
<dbReference type="EMBL" id="CAJFCJ010000003">
    <property type="protein sequence ID" value="CAD5113014.1"/>
    <property type="molecule type" value="Genomic_DNA"/>
</dbReference>
<feature type="compositionally biased region" description="Polar residues" evidence="1">
    <location>
        <begin position="519"/>
        <end position="528"/>
    </location>
</feature>
<reference evidence="2 3" key="1">
    <citation type="submission" date="2020-08" db="EMBL/GenBank/DDBJ databases">
        <authorList>
            <person name="Hejnol A."/>
        </authorList>
    </citation>
    <scope>NUCLEOTIDE SEQUENCE [LARGE SCALE GENOMIC DNA]</scope>
</reference>
<feature type="compositionally biased region" description="Polar residues" evidence="1">
    <location>
        <begin position="554"/>
        <end position="564"/>
    </location>
</feature>
<proteinExistence type="predicted"/>
<keyword evidence="3" id="KW-1185">Reference proteome</keyword>
<dbReference type="InterPro" id="IPR036770">
    <property type="entry name" value="Ankyrin_rpt-contain_sf"/>
</dbReference>
<evidence type="ECO:0000313" key="3">
    <source>
        <dbReference type="Proteomes" id="UP000549394"/>
    </source>
</evidence>
<organism evidence="2 3">
    <name type="scientific">Dimorphilus gyrociliatus</name>
    <dbReference type="NCBI Taxonomy" id="2664684"/>
    <lineage>
        <taxon>Eukaryota</taxon>
        <taxon>Metazoa</taxon>
        <taxon>Spiralia</taxon>
        <taxon>Lophotrochozoa</taxon>
        <taxon>Annelida</taxon>
        <taxon>Polychaeta</taxon>
        <taxon>Polychaeta incertae sedis</taxon>
        <taxon>Dinophilidae</taxon>
        <taxon>Dimorphilus</taxon>
    </lineage>
</organism>